<evidence type="ECO:0000256" key="1">
    <source>
        <dbReference type="SAM" id="MobiDB-lite"/>
    </source>
</evidence>
<organism evidence="2 3">
    <name type="scientific">Sediminivirga luteola</name>
    <dbReference type="NCBI Taxonomy" id="1774748"/>
    <lineage>
        <taxon>Bacteria</taxon>
        <taxon>Bacillati</taxon>
        <taxon>Actinomycetota</taxon>
        <taxon>Actinomycetes</taxon>
        <taxon>Micrococcales</taxon>
        <taxon>Brevibacteriaceae</taxon>
        <taxon>Sediminivirga</taxon>
    </lineage>
</organism>
<dbReference type="RefSeq" id="WP_188551167.1">
    <property type="nucleotide sequence ID" value="NZ_BMFY01000010.1"/>
</dbReference>
<evidence type="ECO:0000313" key="3">
    <source>
        <dbReference type="Proteomes" id="UP000616114"/>
    </source>
</evidence>
<sequence length="68" mass="7508">MESARPEPGQRRLRGWDDRLPPAGIRPGVRIDIEGQEQGNLSRGGTQIPFAVHLDPGLVAVLGEWRPE</sequence>
<dbReference type="EMBL" id="BMFY01000010">
    <property type="protein sequence ID" value="GGA20353.1"/>
    <property type="molecule type" value="Genomic_DNA"/>
</dbReference>
<reference evidence="2" key="1">
    <citation type="journal article" date="2014" name="Int. J. Syst. Evol. Microbiol.">
        <title>Complete genome sequence of Corynebacterium casei LMG S-19264T (=DSM 44701T), isolated from a smear-ripened cheese.</title>
        <authorList>
            <consortium name="US DOE Joint Genome Institute (JGI-PGF)"/>
            <person name="Walter F."/>
            <person name="Albersmeier A."/>
            <person name="Kalinowski J."/>
            <person name="Ruckert C."/>
        </authorList>
    </citation>
    <scope>NUCLEOTIDE SEQUENCE</scope>
    <source>
        <strain evidence="2">CGMCC 1.12785</strain>
    </source>
</reference>
<accession>A0A8J2TZD0</accession>
<feature type="region of interest" description="Disordered" evidence="1">
    <location>
        <begin position="1"/>
        <end position="27"/>
    </location>
</feature>
<proteinExistence type="predicted"/>
<feature type="compositionally biased region" description="Basic and acidic residues" evidence="1">
    <location>
        <begin position="1"/>
        <end position="20"/>
    </location>
</feature>
<keyword evidence="3" id="KW-1185">Reference proteome</keyword>
<evidence type="ECO:0000313" key="2">
    <source>
        <dbReference type="EMBL" id="GGA20353.1"/>
    </source>
</evidence>
<name>A0A8J2TZD0_9MICO</name>
<dbReference type="AlphaFoldDB" id="A0A8J2TZD0"/>
<protein>
    <submittedName>
        <fullName evidence="2">Uncharacterized protein</fullName>
    </submittedName>
</protein>
<comment type="caution">
    <text evidence="2">The sequence shown here is derived from an EMBL/GenBank/DDBJ whole genome shotgun (WGS) entry which is preliminary data.</text>
</comment>
<reference evidence="2" key="2">
    <citation type="submission" date="2020-09" db="EMBL/GenBank/DDBJ databases">
        <authorList>
            <person name="Sun Q."/>
            <person name="Zhou Y."/>
        </authorList>
    </citation>
    <scope>NUCLEOTIDE SEQUENCE</scope>
    <source>
        <strain evidence="2">CGMCC 1.12785</strain>
    </source>
</reference>
<dbReference type="Proteomes" id="UP000616114">
    <property type="component" value="Unassembled WGS sequence"/>
</dbReference>
<gene>
    <name evidence="2" type="ORF">GCM10011333_24420</name>
</gene>